<organism evidence="4 5">
    <name type="scientific">Microcystis aeruginosa NIES-4325</name>
    <dbReference type="NCBI Taxonomy" id="2569534"/>
    <lineage>
        <taxon>Bacteria</taxon>
        <taxon>Bacillati</taxon>
        <taxon>Cyanobacteriota</taxon>
        <taxon>Cyanophyceae</taxon>
        <taxon>Oscillatoriophycideae</taxon>
        <taxon>Chroococcales</taxon>
        <taxon>Microcystaceae</taxon>
        <taxon>Microcystis</taxon>
    </lineage>
</organism>
<proteinExistence type="predicted"/>
<dbReference type="AlphaFoldDB" id="A0A5J4F8E1"/>
<dbReference type="EMBL" id="BJKP01000013">
    <property type="protein sequence ID" value="GEA27219.1"/>
    <property type="molecule type" value="Genomic_DNA"/>
</dbReference>
<comment type="caution">
    <text evidence="4">The sequence shown here is derived from an EMBL/GenBank/DDBJ whole genome shotgun (WGS) entry which is preliminary data.</text>
</comment>
<dbReference type="PANTHER" id="PTHR23150:SF19">
    <property type="entry name" value="FORMYLGLYCINE-GENERATING ENZYME"/>
    <property type="match status" value="1"/>
</dbReference>
<evidence type="ECO:0000256" key="2">
    <source>
        <dbReference type="SAM" id="SignalP"/>
    </source>
</evidence>
<evidence type="ECO:0000256" key="1">
    <source>
        <dbReference type="SAM" id="MobiDB-lite"/>
    </source>
</evidence>
<dbReference type="InterPro" id="IPR005532">
    <property type="entry name" value="SUMF_dom"/>
</dbReference>
<dbReference type="EC" id="2.7.11.1" evidence="4"/>
<dbReference type="SUPFAM" id="SSF56436">
    <property type="entry name" value="C-type lectin-like"/>
    <property type="match status" value="1"/>
</dbReference>
<feature type="region of interest" description="Disordered" evidence="1">
    <location>
        <begin position="64"/>
        <end position="83"/>
    </location>
</feature>
<dbReference type="GO" id="GO:0120147">
    <property type="term" value="F:formylglycine-generating oxidase activity"/>
    <property type="evidence" value="ECO:0007669"/>
    <property type="project" value="TreeGrafter"/>
</dbReference>
<dbReference type="InterPro" id="IPR042095">
    <property type="entry name" value="SUMF_sf"/>
</dbReference>
<name>A0A5J4F8E1_MICAE</name>
<evidence type="ECO:0000313" key="4">
    <source>
        <dbReference type="EMBL" id="GEA27219.1"/>
    </source>
</evidence>
<reference evidence="4 5" key="1">
    <citation type="journal article" date="2019" name="FEMS Microbiol. Lett.">
        <title>A novel salt-tolerant genotype illuminates the sucrose gene evolution in freshwater bloom-forming cyanobacterium Microcystis aeruginosa.</title>
        <authorList>
            <person name="Tanabe Y."/>
            <person name="Yamaguchi H."/>
            <person name="Sano T."/>
            <person name="Kawachi M."/>
        </authorList>
    </citation>
    <scope>NUCLEOTIDE SEQUENCE [LARGE SCALE GENOMIC DNA]</scope>
    <source>
        <strain evidence="4 5">NIES-4325</strain>
    </source>
</reference>
<feature type="compositionally biased region" description="Basic and acidic residues" evidence="1">
    <location>
        <begin position="74"/>
        <end position="83"/>
    </location>
</feature>
<dbReference type="Proteomes" id="UP000376575">
    <property type="component" value="Unassembled WGS sequence"/>
</dbReference>
<feature type="domain" description="Sulfatase-modifying factor enzyme-like" evidence="3">
    <location>
        <begin position="56"/>
        <end position="274"/>
    </location>
</feature>
<feature type="signal peptide" evidence="2">
    <location>
        <begin position="1"/>
        <end position="23"/>
    </location>
</feature>
<evidence type="ECO:0000313" key="5">
    <source>
        <dbReference type="Proteomes" id="UP000376575"/>
    </source>
</evidence>
<dbReference type="PROSITE" id="PS51257">
    <property type="entry name" value="PROKAR_LIPOPROTEIN"/>
    <property type="match status" value="1"/>
</dbReference>
<dbReference type="InterPro" id="IPR051043">
    <property type="entry name" value="Sulfatase_Mod_Factor_Kinase"/>
</dbReference>
<keyword evidence="2" id="KW-0732">Signal</keyword>
<keyword evidence="4" id="KW-0808">Transferase</keyword>
<protein>
    <submittedName>
        <fullName evidence="4">Serine/threonine-protein kinase pkn1</fullName>
        <ecNumber evidence="4">2.7.11.1</ecNumber>
    </submittedName>
</protein>
<keyword evidence="4" id="KW-0418">Kinase</keyword>
<evidence type="ECO:0000259" key="3">
    <source>
        <dbReference type="Pfam" id="PF03781"/>
    </source>
</evidence>
<dbReference type="InterPro" id="IPR016187">
    <property type="entry name" value="CTDL_fold"/>
</dbReference>
<dbReference type="Gene3D" id="3.90.1580.10">
    <property type="entry name" value="paralog of FGE (formylglycine-generating enzyme)"/>
    <property type="match status" value="1"/>
</dbReference>
<dbReference type="GO" id="GO:0004674">
    <property type="term" value="F:protein serine/threonine kinase activity"/>
    <property type="evidence" value="ECO:0007669"/>
    <property type="project" value="UniProtKB-EC"/>
</dbReference>
<accession>A0A5J4F8E1</accession>
<dbReference type="PANTHER" id="PTHR23150">
    <property type="entry name" value="SULFATASE MODIFYING FACTOR 1, 2"/>
    <property type="match status" value="1"/>
</dbReference>
<gene>
    <name evidence="4" type="primary">pkn1_2</name>
    <name evidence="4" type="ORF">MiAbW_01779</name>
</gene>
<feature type="chain" id="PRO_5023809280" evidence="2">
    <location>
        <begin position="24"/>
        <end position="281"/>
    </location>
</feature>
<dbReference type="Pfam" id="PF03781">
    <property type="entry name" value="FGE-sulfatase"/>
    <property type="match status" value="1"/>
</dbReference>
<sequence length="281" mass="31731">MSKRWSRRKVLKQLGLVTAGSVASVVSSCQSITQFRPQPINLTPFTEKLPKGVTLEMVGLPAGQFLMGSPDSDPDAKSDEKPQHQVKVNGFAIGKYPVTQALYEAVMGTNPSRFQNNPQNPVERVSWNNAQAFCQKLSQITGKTYRLPTEAEWEYACRAGTTTRYYFGDDANQLGDYACYVGNSQQTTHPVGQKKPNAWELYDMSGNVWEWCEDNWHDSYENAPRDGSAWLRNDNNYYIVRGGSWDFNPYYCRSASRIRFSPGSYRNDRGFRVVSGAGRTL</sequence>